<reference evidence="1 2" key="1">
    <citation type="submission" date="2018-08" db="EMBL/GenBank/DDBJ databases">
        <title>Cellulomonas rhizosphaerae sp. nov., a novel actinomycete isolated from soil.</title>
        <authorList>
            <person name="Tian Y."/>
        </authorList>
    </citation>
    <scope>NUCLEOTIDE SEQUENCE [LARGE SCALE GENOMIC DNA]</scope>
    <source>
        <strain evidence="1 2">NEAU-TCZ24</strain>
    </source>
</reference>
<dbReference type="InterPro" id="IPR034660">
    <property type="entry name" value="DinB/YfiT-like"/>
</dbReference>
<dbReference type="RefSeq" id="WP_118765980.1">
    <property type="nucleotide sequence ID" value="NZ_QWKP01000115.1"/>
</dbReference>
<dbReference type="Gene3D" id="1.20.120.450">
    <property type="entry name" value="dinb family like domain"/>
    <property type="match status" value="1"/>
</dbReference>
<dbReference type="Proteomes" id="UP000283374">
    <property type="component" value="Unassembled WGS sequence"/>
</dbReference>
<sequence>MDDKATLLRYLRTARTDLLGKIDGLSEYDARRPLTPTGTNLLGLVKHVASVQLGYFTDTFGRPTGITAPWLADDAPDDSDMWVPADESTASIVAFHEASAQASDEVIEALDLDAPGTVPWWPDERSAVTLHQILVHVLAETARHAGHADILREHVDGLAGQRVGDANVPARSSDQWSAYAARIEAAARAVAESAPS</sequence>
<dbReference type="OrthoDB" id="4548523at2"/>
<gene>
    <name evidence="1" type="ORF">D1825_02900</name>
</gene>
<comment type="caution">
    <text evidence="1">The sequence shown here is derived from an EMBL/GenBank/DDBJ whole genome shotgun (WGS) entry which is preliminary data.</text>
</comment>
<accession>A0A413RQA0</accession>
<dbReference type="InterPro" id="IPR007061">
    <property type="entry name" value="MST-like"/>
</dbReference>
<protein>
    <submittedName>
        <fullName evidence="1">DinB family protein</fullName>
    </submittedName>
</protein>
<dbReference type="Pfam" id="PF04978">
    <property type="entry name" value="MST"/>
    <property type="match status" value="1"/>
</dbReference>
<evidence type="ECO:0000313" key="2">
    <source>
        <dbReference type="Proteomes" id="UP000283374"/>
    </source>
</evidence>
<dbReference type="SUPFAM" id="SSF109854">
    <property type="entry name" value="DinB/YfiT-like putative metalloenzymes"/>
    <property type="match status" value="1"/>
</dbReference>
<keyword evidence="2" id="KW-1185">Reference proteome</keyword>
<dbReference type="AlphaFoldDB" id="A0A413RQA0"/>
<name>A0A413RQA0_9CELL</name>
<organism evidence="1 2">
    <name type="scientific">Cellulomonas rhizosphaerae</name>
    <dbReference type="NCBI Taxonomy" id="2293719"/>
    <lineage>
        <taxon>Bacteria</taxon>
        <taxon>Bacillati</taxon>
        <taxon>Actinomycetota</taxon>
        <taxon>Actinomycetes</taxon>
        <taxon>Micrococcales</taxon>
        <taxon>Cellulomonadaceae</taxon>
        <taxon>Cellulomonas</taxon>
    </lineage>
</organism>
<evidence type="ECO:0000313" key="1">
    <source>
        <dbReference type="EMBL" id="RHA44114.1"/>
    </source>
</evidence>
<proteinExistence type="predicted"/>
<dbReference type="EMBL" id="QWKP01000115">
    <property type="protein sequence ID" value="RHA44114.1"/>
    <property type="molecule type" value="Genomic_DNA"/>
</dbReference>